<feature type="domain" description="PIH1 N-terminal" evidence="3">
    <location>
        <begin position="49"/>
        <end position="187"/>
    </location>
</feature>
<dbReference type="AlphaFoldDB" id="A0AAU9IPH4"/>
<name>A0AAU9IPH4_9CILI</name>
<evidence type="ECO:0000259" key="3">
    <source>
        <dbReference type="Pfam" id="PF08190"/>
    </source>
</evidence>
<comment type="caution">
    <text evidence="5">The sequence shown here is derived from an EMBL/GenBank/DDBJ whole genome shotgun (WGS) entry which is preliminary data.</text>
</comment>
<dbReference type="EMBL" id="CAJZBQ010000013">
    <property type="protein sequence ID" value="CAG9315057.1"/>
    <property type="molecule type" value="Genomic_DNA"/>
</dbReference>
<evidence type="ECO:0000313" key="5">
    <source>
        <dbReference type="EMBL" id="CAG9315057.1"/>
    </source>
</evidence>
<accession>A0AAU9IPH4</accession>
<evidence type="ECO:0000259" key="4">
    <source>
        <dbReference type="Pfam" id="PF18201"/>
    </source>
</evidence>
<protein>
    <recommendedName>
        <fullName evidence="2">PIH1 domain-containing protein 1</fullName>
    </recommendedName>
</protein>
<dbReference type="PANTHER" id="PTHR22997">
    <property type="entry name" value="PIH1 DOMAIN-CONTAINING PROTEIN 1"/>
    <property type="match status" value="1"/>
</dbReference>
<dbReference type="InterPro" id="IPR041442">
    <property type="entry name" value="PIH1D1/2/3_CS-like"/>
</dbReference>
<keyword evidence="6" id="KW-1185">Reference proteome</keyword>
<comment type="similarity">
    <text evidence="1">Belongs to the PIH1 family.</text>
</comment>
<evidence type="ECO:0000256" key="1">
    <source>
        <dbReference type="ARBA" id="ARBA00008511"/>
    </source>
</evidence>
<dbReference type="InterPro" id="IPR012981">
    <property type="entry name" value="PIH1_N"/>
</dbReference>
<dbReference type="PANTHER" id="PTHR22997:SF0">
    <property type="entry name" value="PIH1 DOMAIN-CONTAINING PROTEIN 1"/>
    <property type="match status" value="1"/>
</dbReference>
<organism evidence="5 6">
    <name type="scientific">Blepharisma stoltei</name>
    <dbReference type="NCBI Taxonomy" id="1481888"/>
    <lineage>
        <taxon>Eukaryota</taxon>
        <taxon>Sar</taxon>
        <taxon>Alveolata</taxon>
        <taxon>Ciliophora</taxon>
        <taxon>Postciliodesmatophora</taxon>
        <taxon>Heterotrichea</taxon>
        <taxon>Heterotrichida</taxon>
        <taxon>Blepharismidae</taxon>
        <taxon>Blepharisma</taxon>
    </lineage>
</organism>
<dbReference type="GO" id="GO:0005737">
    <property type="term" value="C:cytoplasm"/>
    <property type="evidence" value="ECO:0007669"/>
    <property type="project" value="TreeGrafter"/>
</dbReference>
<feature type="domain" description="PIH1D1/2/3 CS-like" evidence="4">
    <location>
        <begin position="217"/>
        <end position="290"/>
    </location>
</feature>
<dbReference type="InterPro" id="IPR050734">
    <property type="entry name" value="PIH1/Kintoun_subfamily"/>
</dbReference>
<dbReference type="Pfam" id="PF18201">
    <property type="entry name" value="PIH1_CS"/>
    <property type="match status" value="1"/>
</dbReference>
<reference evidence="5" key="1">
    <citation type="submission" date="2021-09" db="EMBL/GenBank/DDBJ databases">
        <authorList>
            <consortium name="AG Swart"/>
            <person name="Singh M."/>
            <person name="Singh A."/>
            <person name="Seah K."/>
            <person name="Emmerich C."/>
        </authorList>
    </citation>
    <scope>NUCLEOTIDE SEQUENCE</scope>
    <source>
        <strain evidence="5">ATCC30299</strain>
    </source>
</reference>
<sequence length="328" mass="37433">MEELLSKLKESKEFAEMGSNISDEQLRQFINAYQSNQRKPEGQMDEEGGIIVTPKKGFAIKTVDSKTNEKVFLNICSHELIDPPQEEEIPNIDDHIGLRVPLSLGNPKSDFDKKGGICRVYDVIVNPTVLQKAQDDAQTRQLLMELCASHIAQKHKQELSLKFRYMRLKYKGATVQQQRIRGKKQPKIEVLDKEVFETPIESVKSPEWELKVDGNNIDPETLKTAKTFELKFSLDLLVTGKAIDLKASPERISLQVGRFYAINLWMPFIMDMNSLNAEFDCQTRKLIITGNIIIEDTAVKTEKVPEEEPKVQLKPLELSSNELLYDIV</sequence>
<gene>
    <name evidence="5" type="ORF">BSTOLATCC_MIC12832</name>
</gene>
<evidence type="ECO:0000313" key="6">
    <source>
        <dbReference type="Proteomes" id="UP001162131"/>
    </source>
</evidence>
<evidence type="ECO:0000256" key="2">
    <source>
        <dbReference type="ARBA" id="ARBA00040540"/>
    </source>
</evidence>
<proteinExistence type="inferred from homology"/>
<dbReference type="Proteomes" id="UP001162131">
    <property type="component" value="Unassembled WGS sequence"/>
</dbReference>
<dbReference type="Pfam" id="PF08190">
    <property type="entry name" value="PIH1"/>
    <property type="match status" value="1"/>
</dbReference>